<dbReference type="AlphaFoldDB" id="A0A381ZAV0"/>
<feature type="transmembrane region" description="Helical" evidence="1">
    <location>
        <begin position="34"/>
        <end position="52"/>
    </location>
</feature>
<name>A0A381ZAV0_9ZZZZ</name>
<keyword evidence="1" id="KW-1133">Transmembrane helix</keyword>
<evidence type="ECO:0000313" key="2">
    <source>
        <dbReference type="EMBL" id="SVA85913.1"/>
    </source>
</evidence>
<reference evidence="2" key="1">
    <citation type="submission" date="2018-05" db="EMBL/GenBank/DDBJ databases">
        <authorList>
            <person name="Lanie J.A."/>
            <person name="Ng W.-L."/>
            <person name="Kazmierczak K.M."/>
            <person name="Andrzejewski T.M."/>
            <person name="Davidsen T.M."/>
            <person name="Wayne K.J."/>
            <person name="Tettelin H."/>
            <person name="Glass J.I."/>
            <person name="Rusch D."/>
            <person name="Podicherti R."/>
            <person name="Tsui H.-C.T."/>
            <person name="Winkler M.E."/>
        </authorList>
    </citation>
    <scope>NUCLEOTIDE SEQUENCE</scope>
</reference>
<evidence type="ECO:0000256" key="1">
    <source>
        <dbReference type="SAM" id="Phobius"/>
    </source>
</evidence>
<evidence type="ECO:0008006" key="3">
    <source>
        <dbReference type="Google" id="ProtNLM"/>
    </source>
</evidence>
<gene>
    <name evidence="2" type="ORF">METZ01_LOCUS138767</name>
</gene>
<organism evidence="2">
    <name type="scientific">marine metagenome</name>
    <dbReference type="NCBI Taxonomy" id="408172"/>
    <lineage>
        <taxon>unclassified sequences</taxon>
        <taxon>metagenomes</taxon>
        <taxon>ecological metagenomes</taxon>
    </lineage>
</organism>
<feature type="non-terminal residue" evidence="2">
    <location>
        <position position="61"/>
    </location>
</feature>
<keyword evidence="1" id="KW-0812">Transmembrane</keyword>
<accession>A0A381ZAV0</accession>
<sequence>MKELPVILILQPFNFSTLATRAYGYATEELLKEASLWCLTIVAVGLFPVLFLNRQLRETSP</sequence>
<keyword evidence="1" id="KW-0472">Membrane</keyword>
<dbReference type="EMBL" id="UINC01020465">
    <property type="protein sequence ID" value="SVA85913.1"/>
    <property type="molecule type" value="Genomic_DNA"/>
</dbReference>
<proteinExistence type="predicted"/>
<protein>
    <recommendedName>
        <fullName evidence="3">ABC transmembrane type-1 domain-containing protein</fullName>
    </recommendedName>
</protein>